<dbReference type="EMBL" id="JBIAXI010000014">
    <property type="protein sequence ID" value="MFF4775865.1"/>
    <property type="molecule type" value="Genomic_DNA"/>
</dbReference>
<sequence>MIGKRQPAVAGAEITALSIEFPQQIRDNNFWIRNHPDLVTSEEEGAFVRLLASTEHRAADELFDAERSPYLQDVFRGARERRVLSAGEGTLDLELRALENLFRARGVAPADVDAVIVASFLPDTFGPQNAAYLTHRLGMTVPAWNFESAQNSSLVGLQNAAALVRAGEYERIAVVVSNALTRVIDPADTLSWFLGDGAGAFLVEPCSEGSGVLGAKLIGTQETCGAYTFPLEVEPGTKTARVRLRVGELTPGMVMRDDAGLQVRTCVHGALEKSGYAIEDVDFFVFTTPVAWMAPYFTKTLGVGPDKTISTYPSYANVGAALVPANLFHAAESGRIKPGDLVVLFGVGSISTAGALVMRWGEVALGPVPEHGVPVPESEQIAGGKETNR</sequence>
<gene>
    <name evidence="5" type="ORF">ACFY05_23720</name>
</gene>
<dbReference type="Pfam" id="PF08541">
    <property type="entry name" value="ACP_syn_III_C"/>
    <property type="match status" value="1"/>
</dbReference>
<evidence type="ECO:0000256" key="2">
    <source>
        <dbReference type="ARBA" id="ARBA00023315"/>
    </source>
</evidence>
<dbReference type="InterPro" id="IPR013747">
    <property type="entry name" value="ACP_syn_III_C"/>
</dbReference>
<keyword evidence="2" id="KW-0012">Acyltransferase</keyword>
<evidence type="ECO:0000256" key="1">
    <source>
        <dbReference type="ARBA" id="ARBA00022679"/>
    </source>
</evidence>
<feature type="domain" description="Beta-ketoacyl-[acyl-carrier-protein] synthase III C-terminal" evidence="3">
    <location>
        <begin position="271"/>
        <end position="360"/>
    </location>
</feature>
<dbReference type="Proteomes" id="UP001602119">
    <property type="component" value="Unassembled WGS sequence"/>
</dbReference>
<keyword evidence="1" id="KW-0808">Transferase</keyword>
<proteinExistence type="predicted"/>
<dbReference type="SUPFAM" id="SSF53901">
    <property type="entry name" value="Thiolase-like"/>
    <property type="match status" value="1"/>
</dbReference>
<dbReference type="Pfam" id="PF08545">
    <property type="entry name" value="ACP_syn_III"/>
    <property type="match status" value="1"/>
</dbReference>
<accession>A0ABW6V962</accession>
<name>A0ABW6V962_MICFU</name>
<keyword evidence="6" id="KW-1185">Reference proteome</keyword>
<dbReference type="InterPro" id="IPR013751">
    <property type="entry name" value="ACP_syn_III_N"/>
</dbReference>
<reference evidence="5 6" key="1">
    <citation type="submission" date="2024-10" db="EMBL/GenBank/DDBJ databases">
        <title>The Natural Products Discovery Center: Release of the First 8490 Sequenced Strains for Exploring Actinobacteria Biosynthetic Diversity.</title>
        <authorList>
            <person name="Kalkreuter E."/>
            <person name="Kautsar S.A."/>
            <person name="Yang D."/>
            <person name="Bader C.D."/>
            <person name="Teijaro C.N."/>
            <person name="Fluegel L."/>
            <person name="Davis C.M."/>
            <person name="Simpson J.R."/>
            <person name="Lauterbach L."/>
            <person name="Steele A.D."/>
            <person name="Gui C."/>
            <person name="Meng S."/>
            <person name="Li G."/>
            <person name="Viehrig K."/>
            <person name="Ye F."/>
            <person name="Su P."/>
            <person name="Kiefer A.F."/>
            <person name="Nichols A."/>
            <person name="Cepeda A.J."/>
            <person name="Yan W."/>
            <person name="Fan B."/>
            <person name="Jiang Y."/>
            <person name="Adhikari A."/>
            <person name="Zheng C.-J."/>
            <person name="Schuster L."/>
            <person name="Cowan T.M."/>
            <person name="Smanski M.J."/>
            <person name="Chevrette M.G."/>
            <person name="De Carvalho L.P.S."/>
            <person name="Shen B."/>
        </authorList>
    </citation>
    <scope>NUCLEOTIDE SEQUENCE [LARGE SCALE GENOMIC DNA]</scope>
    <source>
        <strain evidence="5 6">NPDC001281</strain>
    </source>
</reference>
<organism evidence="5 6">
    <name type="scientific">Microtetraspora fusca</name>
    <dbReference type="NCBI Taxonomy" id="1997"/>
    <lineage>
        <taxon>Bacteria</taxon>
        <taxon>Bacillati</taxon>
        <taxon>Actinomycetota</taxon>
        <taxon>Actinomycetes</taxon>
        <taxon>Streptosporangiales</taxon>
        <taxon>Streptosporangiaceae</taxon>
        <taxon>Microtetraspora</taxon>
    </lineage>
</organism>
<dbReference type="PANTHER" id="PTHR34069">
    <property type="entry name" value="3-OXOACYL-[ACYL-CARRIER-PROTEIN] SYNTHASE 3"/>
    <property type="match status" value="1"/>
</dbReference>
<dbReference type="InterPro" id="IPR016039">
    <property type="entry name" value="Thiolase-like"/>
</dbReference>
<dbReference type="RefSeq" id="WP_157544996.1">
    <property type="nucleotide sequence ID" value="NZ_BBYK01000040.1"/>
</dbReference>
<feature type="domain" description="Beta-ketoacyl-[acyl-carrier-protein] synthase III N-terminal" evidence="4">
    <location>
        <begin position="151"/>
        <end position="217"/>
    </location>
</feature>
<evidence type="ECO:0000259" key="4">
    <source>
        <dbReference type="Pfam" id="PF08545"/>
    </source>
</evidence>
<protein>
    <submittedName>
        <fullName evidence="5">3-oxoacyl-ACP synthase III family protein</fullName>
    </submittedName>
</protein>
<evidence type="ECO:0000313" key="6">
    <source>
        <dbReference type="Proteomes" id="UP001602119"/>
    </source>
</evidence>
<comment type="caution">
    <text evidence="5">The sequence shown here is derived from an EMBL/GenBank/DDBJ whole genome shotgun (WGS) entry which is preliminary data.</text>
</comment>
<dbReference type="Gene3D" id="3.40.47.10">
    <property type="match status" value="1"/>
</dbReference>
<evidence type="ECO:0000313" key="5">
    <source>
        <dbReference type="EMBL" id="MFF4775865.1"/>
    </source>
</evidence>
<evidence type="ECO:0000259" key="3">
    <source>
        <dbReference type="Pfam" id="PF08541"/>
    </source>
</evidence>
<dbReference type="PANTHER" id="PTHR34069:SF3">
    <property type="entry name" value="ACYL-COA:ACYL-COA ALKYLTRANSFERASE"/>
    <property type="match status" value="1"/>
</dbReference>